<organism evidence="2 3">
    <name type="scientific">Desulfovibrio piger</name>
    <dbReference type="NCBI Taxonomy" id="901"/>
    <lineage>
        <taxon>Bacteria</taxon>
        <taxon>Pseudomonadati</taxon>
        <taxon>Thermodesulfobacteriota</taxon>
        <taxon>Desulfovibrionia</taxon>
        <taxon>Desulfovibrionales</taxon>
        <taxon>Desulfovibrionaceae</taxon>
        <taxon>Desulfovibrio</taxon>
    </lineage>
</organism>
<reference evidence="2 3" key="1">
    <citation type="submission" date="2020-04" db="EMBL/GenBank/DDBJ databases">
        <authorList>
            <person name="Hitch T.C.A."/>
            <person name="Wylensek D."/>
            <person name="Clavel T."/>
        </authorList>
    </citation>
    <scope>NUCLEOTIDE SEQUENCE [LARGE SCALE GENOMIC DNA]</scope>
    <source>
        <strain evidence="2 3">PG-251-APC-1</strain>
    </source>
</reference>
<evidence type="ECO:0000313" key="2">
    <source>
        <dbReference type="EMBL" id="NME52670.1"/>
    </source>
</evidence>
<name>A0A848CBJ6_9BACT</name>
<proteinExistence type="predicted"/>
<feature type="domain" description="Phosphatidylglycerol lysyltransferase C-terminal" evidence="1">
    <location>
        <begin position="26"/>
        <end position="288"/>
    </location>
</feature>
<dbReference type="Proteomes" id="UP000522333">
    <property type="component" value="Unassembled WGS sequence"/>
</dbReference>
<dbReference type="InterPro" id="IPR016732">
    <property type="entry name" value="UCP018688"/>
</dbReference>
<dbReference type="PANTHER" id="PTHR41373:SF1">
    <property type="entry name" value="PHOSPHATIDYLGLYCEROL LYSYLTRANSFERASE C-TERMINAL DOMAIN-CONTAINING PROTEIN"/>
    <property type="match status" value="1"/>
</dbReference>
<comment type="caution">
    <text evidence="2">The sequence shown here is derived from an EMBL/GenBank/DDBJ whole genome shotgun (WGS) entry which is preliminary data.</text>
</comment>
<dbReference type="Pfam" id="PF09924">
    <property type="entry name" value="LPG_synthase_C"/>
    <property type="match status" value="1"/>
</dbReference>
<dbReference type="InterPro" id="IPR024320">
    <property type="entry name" value="LPG_synthase_C"/>
</dbReference>
<protein>
    <submittedName>
        <fullName evidence="2">DUF2156 domain-containing protein</fullName>
    </submittedName>
</protein>
<evidence type="ECO:0000313" key="3">
    <source>
        <dbReference type="Proteomes" id="UP000522333"/>
    </source>
</evidence>
<gene>
    <name evidence="2" type="ORF">HF854_09115</name>
</gene>
<evidence type="ECO:0000259" key="1">
    <source>
        <dbReference type="Pfam" id="PF09924"/>
    </source>
</evidence>
<dbReference type="SUPFAM" id="SSF55729">
    <property type="entry name" value="Acyl-CoA N-acyltransferases (Nat)"/>
    <property type="match status" value="2"/>
</dbReference>
<dbReference type="RefSeq" id="WP_168935995.1">
    <property type="nucleotide sequence ID" value="NZ_CAMFBL010000031.1"/>
</dbReference>
<dbReference type="PIRSF" id="PIRSF018688">
    <property type="entry name" value="UCP018688"/>
    <property type="match status" value="1"/>
</dbReference>
<dbReference type="PANTHER" id="PTHR41373">
    <property type="entry name" value="DUF2156 DOMAIN-CONTAINING PROTEIN"/>
    <property type="match status" value="1"/>
</dbReference>
<dbReference type="InterPro" id="IPR016181">
    <property type="entry name" value="Acyl_CoA_acyltransferase"/>
</dbReference>
<dbReference type="Gene3D" id="3.40.630.30">
    <property type="match status" value="1"/>
</dbReference>
<accession>A0A848CBJ6</accession>
<sequence length="292" mass="33959">MKNLSFTPVTLDGRSEFYELWHKTPRRSLDYSLPNIWGWQQYFGLQWAFDGDLCWLRQTVPFVTYWAPVGDWDAVDWAASGIDDACRSFIRVPEELLERWRAALPDKVEEHDSRGQWEYLYLQSDLATLPGNRYHKKRNHLRGFEKAYGIDYRPLDDAMVEDVLGLQDDWCQWHECEDSPSLRAENEAINRVLSHWELLDGLCGGSLYVDGQMVAFSVGEALDEKTLGVHYEKGLNGFRGVYQTINACFSREAGNGFELLNRAQDLDEEGLRQAKMTYLPTDFLRKYQVSFK</sequence>
<dbReference type="AlphaFoldDB" id="A0A848CBJ6"/>
<dbReference type="EMBL" id="JABAFY010000035">
    <property type="protein sequence ID" value="NME52670.1"/>
    <property type="molecule type" value="Genomic_DNA"/>
</dbReference>